<evidence type="ECO:0000256" key="3">
    <source>
        <dbReference type="ARBA" id="ARBA00022801"/>
    </source>
</evidence>
<keyword evidence="2" id="KW-0645">Protease</keyword>
<dbReference type="GO" id="GO:0016805">
    <property type="term" value="F:dipeptidase activity"/>
    <property type="evidence" value="ECO:0007669"/>
    <property type="project" value="UniProtKB-KW"/>
</dbReference>
<dbReference type="AlphaFoldDB" id="A0A839UJ60"/>
<dbReference type="InterPro" id="IPR005320">
    <property type="entry name" value="Peptidase_S51"/>
</dbReference>
<dbReference type="Proteomes" id="UP000554520">
    <property type="component" value="Unassembled WGS sequence"/>
</dbReference>
<dbReference type="RefSeq" id="WP_158482275.1">
    <property type="nucleotide sequence ID" value="NZ_JACHXN010000024.1"/>
</dbReference>
<protein>
    <submittedName>
        <fullName evidence="5">Dipeptidase E</fullName>
        <ecNumber evidence="5">3.4.13.21</ecNumber>
    </submittedName>
</protein>
<keyword evidence="5" id="KW-0224">Dipeptidase</keyword>
<dbReference type="SUPFAM" id="SSF52317">
    <property type="entry name" value="Class I glutamine amidotransferase-like"/>
    <property type="match status" value="1"/>
</dbReference>
<comment type="caution">
    <text evidence="5">The sequence shown here is derived from an EMBL/GenBank/DDBJ whole genome shotgun (WGS) entry which is preliminary data.</text>
</comment>
<keyword evidence="4" id="KW-0720">Serine protease</keyword>
<keyword evidence="6" id="KW-1185">Reference proteome</keyword>
<keyword evidence="3 5" id="KW-0378">Hydrolase</keyword>
<dbReference type="PANTHER" id="PTHR20842:SF0">
    <property type="entry name" value="ALPHA-ASPARTYL DIPEPTIDASE"/>
    <property type="match status" value="1"/>
</dbReference>
<proteinExistence type="inferred from homology"/>
<dbReference type="PANTHER" id="PTHR20842">
    <property type="entry name" value="PROTEASE S51 ALPHA-ASPARTYL DIPEPTIDASE"/>
    <property type="match status" value="1"/>
</dbReference>
<reference evidence="5 6" key="1">
    <citation type="submission" date="2020-08" db="EMBL/GenBank/DDBJ databases">
        <title>Genomic Encyclopedia of Type Strains, Phase III (KMG-III): the genomes of soil and plant-associated and newly described type strains.</title>
        <authorList>
            <person name="Whitman W."/>
        </authorList>
    </citation>
    <scope>NUCLEOTIDE SEQUENCE [LARGE SCALE GENOMIC DNA]</scope>
    <source>
        <strain evidence="5 6">CECT 7015</strain>
    </source>
</reference>
<dbReference type="InterPro" id="IPR029062">
    <property type="entry name" value="Class_I_gatase-like"/>
</dbReference>
<evidence type="ECO:0000256" key="4">
    <source>
        <dbReference type="ARBA" id="ARBA00022825"/>
    </source>
</evidence>
<dbReference type="Pfam" id="PF03575">
    <property type="entry name" value="Peptidase_S51"/>
    <property type="match status" value="1"/>
</dbReference>
<accession>A0A839UJ60</accession>
<dbReference type="CDD" id="cd03129">
    <property type="entry name" value="GAT1_Peptidase_E_like"/>
    <property type="match status" value="1"/>
</dbReference>
<name>A0A839UJ60_9HYPH</name>
<evidence type="ECO:0000313" key="6">
    <source>
        <dbReference type="Proteomes" id="UP000554520"/>
    </source>
</evidence>
<sequence length="233" mass="25542">MPLQGNHRSAHGNSADVDIFGPAIHQRFMKSQELLLASELTSGFPKIRSILANRFAGTKLMIVPTAAYGEGWKPDYEGHYRPFEEIGFEVIDYDLVGKTADEVKAALGKVSAVYMSGGNTFYLLDQMRKSGFFDHVRERIREGLVYIGSSAGSIVVTPDIGYADALDDRSKAEQSNDIGLNLVSFSILPHMDHASFSALVQKTYNAFEGNGTMCLGLNDDQVIHVVGDSFKVI</sequence>
<evidence type="ECO:0000313" key="5">
    <source>
        <dbReference type="EMBL" id="MBB3148920.1"/>
    </source>
</evidence>
<dbReference type="GO" id="GO:0006508">
    <property type="term" value="P:proteolysis"/>
    <property type="evidence" value="ECO:0007669"/>
    <property type="project" value="UniProtKB-KW"/>
</dbReference>
<dbReference type="EC" id="3.4.13.21" evidence="5"/>
<dbReference type="Gene3D" id="3.40.50.880">
    <property type="match status" value="1"/>
</dbReference>
<dbReference type="EMBL" id="JACHXN010000024">
    <property type="protein sequence ID" value="MBB3148920.1"/>
    <property type="molecule type" value="Genomic_DNA"/>
</dbReference>
<dbReference type="GO" id="GO:0008236">
    <property type="term" value="F:serine-type peptidase activity"/>
    <property type="evidence" value="ECO:0007669"/>
    <property type="project" value="UniProtKB-KW"/>
</dbReference>
<gene>
    <name evidence="5" type="ORF">FHS21_005368</name>
</gene>
<organism evidence="5 6">
    <name type="scientific">Phyllobacterium trifolii</name>
    <dbReference type="NCBI Taxonomy" id="300193"/>
    <lineage>
        <taxon>Bacteria</taxon>
        <taxon>Pseudomonadati</taxon>
        <taxon>Pseudomonadota</taxon>
        <taxon>Alphaproteobacteria</taxon>
        <taxon>Hyphomicrobiales</taxon>
        <taxon>Phyllobacteriaceae</taxon>
        <taxon>Phyllobacterium</taxon>
    </lineage>
</organism>
<evidence type="ECO:0000256" key="1">
    <source>
        <dbReference type="ARBA" id="ARBA00006534"/>
    </source>
</evidence>
<evidence type="ECO:0000256" key="2">
    <source>
        <dbReference type="ARBA" id="ARBA00022670"/>
    </source>
</evidence>
<comment type="similarity">
    <text evidence="1">Belongs to the peptidase S51 family.</text>
</comment>